<evidence type="ECO:0000313" key="1">
    <source>
        <dbReference type="EMBL" id="MCQ8191223.1"/>
    </source>
</evidence>
<dbReference type="InterPro" id="IPR036291">
    <property type="entry name" value="NAD(P)-bd_dom_sf"/>
</dbReference>
<organism evidence="1 2">
    <name type="scientific">Streptomyces rugosispiralis</name>
    <dbReference type="NCBI Taxonomy" id="2967341"/>
    <lineage>
        <taxon>Bacteria</taxon>
        <taxon>Bacillati</taxon>
        <taxon>Actinomycetota</taxon>
        <taxon>Actinomycetes</taxon>
        <taxon>Kitasatosporales</taxon>
        <taxon>Streptomycetaceae</taxon>
        <taxon>Streptomyces</taxon>
    </lineage>
</organism>
<keyword evidence="2" id="KW-1185">Reference proteome</keyword>
<dbReference type="Gene3D" id="3.40.50.720">
    <property type="entry name" value="NAD(P)-binding Rossmann-like Domain"/>
    <property type="match status" value="1"/>
</dbReference>
<comment type="caution">
    <text evidence="1">The sequence shown here is derived from an EMBL/GenBank/DDBJ whole genome shotgun (WGS) entry which is preliminary data.</text>
</comment>
<dbReference type="Proteomes" id="UP001204746">
    <property type="component" value="Unassembled WGS sequence"/>
</dbReference>
<evidence type="ECO:0000313" key="2">
    <source>
        <dbReference type="Proteomes" id="UP001204746"/>
    </source>
</evidence>
<dbReference type="RefSeq" id="WP_256652247.1">
    <property type="nucleotide sequence ID" value="NZ_JANIAA010000016.1"/>
</dbReference>
<reference evidence="1 2" key="1">
    <citation type="submission" date="2022-07" db="EMBL/GenBank/DDBJ databases">
        <authorList>
            <person name="Phongsopitanun W."/>
            <person name="Tanasupawat S."/>
        </authorList>
    </citation>
    <scope>NUCLEOTIDE SEQUENCE [LARGE SCALE GENOMIC DNA]</scope>
    <source>
        <strain evidence="1 2">RCU-064</strain>
    </source>
</reference>
<name>A0ABT1V1H5_9ACTN</name>
<accession>A0ABT1V1H5</accession>
<dbReference type="SUPFAM" id="SSF51735">
    <property type="entry name" value="NAD(P)-binding Rossmann-fold domains"/>
    <property type="match status" value="1"/>
</dbReference>
<proteinExistence type="predicted"/>
<gene>
    <name evidence="1" type="ORF">NP777_23685</name>
</gene>
<sequence length="107" mass="11499">MLSLASWVGRPGFPGYAASKAAQWPPTDALRRALREQRTLVIGVHAGFVATDLSAWVDAPKISAVDVAEPTMEALANDWLEVLADEETRQAKAALSHPLHAEPGPEM</sequence>
<protein>
    <submittedName>
        <fullName evidence="1">Uncharacterized protein</fullName>
    </submittedName>
</protein>
<dbReference type="EMBL" id="JANIAA010000016">
    <property type="protein sequence ID" value="MCQ8191223.1"/>
    <property type="molecule type" value="Genomic_DNA"/>
</dbReference>